<dbReference type="InterPro" id="IPR058624">
    <property type="entry name" value="MdtA-like_HH"/>
</dbReference>
<dbReference type="FunFam" id="2.40.30.170:FF:000010">
    <property type="entry name" value="Efflux RND transporter periplasmic adaptor subunit"/>
    <property type="match status" value="1"/>
</dbReference>
<dbReference type="Gene3D" id="2.40.30.170">
    <property type="match status" value="1"/>
</dbReference>
<dbReference type="Gene3D" id="2.40.420.20">
    <property type="match status" value="1"/>
</dbReference>
<dbReference type="InterPro" id="IPR006143">
    <property type="entry name" value="RND_pump_MFP"/>
</dbReference>
<dbReference type="NCBIfam" id="TIGR01730">
    <property type="entry name" value="RND_mfp"/>
    <property type="match status" value="1"/>
</dbReference>
<dbReference type="InterPro" id="IPR058792">
    <property type="entry name" value="Beta-barrel_RND_2"/>
</dbReference>
<keyword evidence="3" id="KW-1133">Transmembrane helix</keyword>
<evidence type="ECO:0000313" key="8">
    <source>
        <dbReference type="Proteomes" id="UP000193228"/>
    </source>
</evidence>
<evidence type="ECO:0000259" key="4">
    <source>
        <dbReference type="Pfam" id="PF25876"/>
    </source>
</evidence>
<evidence type="ECO:0000259" key="6">
    <source>
        <dbReference type="Pfam" id="PF25954"/>
    </source>
</evidence>
<evidence type="ECO:0000256" key="3">
    <source>
        <dbReference type="SAM" id="Phobius"/>
    </source>
</evidence>
<feature type="domain" description="Multidrug resistance protein MdtA-like alpha-helical hairpin" evidence="4">
    <location>
        <begin position="141"/>
        <end position="197"/>
    </location>
</feature>
<dbReference type="STRING" id="1515439.SAMN06265784_103341"/>
<dbReference type="OrthoDB" id="9806939at2"/>
<evidence type="ECO:0000256" key="1">
    <source>
        <dbReference type="ARBA" id="ARBA00009477"/>
    </source>
</evidence>
<dbReference type="RefSeq" id="WP_085482718.1">
    <property type="nucleotide sequence ID" value="NZ_FXAT01000003.1"/>
</dbReference>
<dbReference type="Proteomes" id="UP000193228">
    <property type="component" value="Unassembled WGS sequence"/>
</dbReference>
<dbReference type="Pfam" id="PF25876">
    <property type="entry name" value="HH_MFP_RND"/>
    <property type="match status" value="1"/>
</dbReference>
<protein>
    <submittedName>
        <fullName evidence="7">RND family efflux transporter, MFP subunit</fullName>
    </submittedName>
</protein>
<dbReference type="Pfam" id="PF25917">
    <property type="entry name" value="BSH_RND"/>
    <property type="match status" value="1"/>
</dbReference>
<dbReference type="InterPro" id="IPR058625">
    <property type="entry name" value="MdtA-like_BSH"/>
</dbReference>
<feature type="transmembrane region" description="Helical" evidence="3">
    <location>
        <begin position="37"/>
        <end position="55"/>
    </location>
</feature>
<comment type="similarity">
    <text evidence="1">Belongs to the membrane fusion protein (MFP) (TC 8.A.1) family.</text>
</comment>
<keyword evidence="8" id="KW-1185">Reference proteome</keyword>
<dbReference type="GO" id="GO:0015562">
    <property type="term" value="F:efflux transmembrane transporter activity"/>
    <property type="evidence" value="ECO:0007669"/>
    <property type="project" value="TreeGrafter"/>
</dbReference>
<dbReference type="PANTHER" id="PTHR30469">
    <property type="entry name" value="MULTIDRUG RESISTANCE PROTEIN MDTA"/>
    <property type="match status" value="1"/>
</dbReference>
<feature type="region of interest" description="Disordered" evidence="2">
    <location>
        <begin position="1"/>
        <end position="29"/>
    </location>
</feature>
<dbReference type="GO" id="GO:1990281">
    <property type="term" value="C:efflux pump complex"/>
    <property type="evidence" value="ECO:0007669"/>
    <property type="project" value="TreeGrafter"/>
</dbReference>
<name>A0A1X7K3Q4_9BURK</name>
<dbReference type="PANTHER" id="PTHR30469:SF37">
    <property type="entry name" value="RAGD PROTEIN"/>
    <property type="match status" value="1"/>
</dbReference>
<feature type="domain" description="CusB-like beta-barrel" evidence="6">
    <location>
        <begin position="255"/>
        <end position="326"/>
    </location>
</feature>
<evidence type="ECO:0000256" key="2">
    <source>
        <dbReference type="SAM" id="MobiDB-lite"/>
    </source>
</evidence>
<keyword evidence="3" id="KW-0472">Membrane</keyword>
<dbReference type="EMBL" id="FXAT01000003">
    <property type="protein sequence ID" value="SMG35565.1"/>
    <property type="molecule type" value="Genomic_DNA"/>
</dbReference>
<keyword evidence="3" id="KW-0812">Transmembrane</keyword>
<sequence>MEAQRPDDSGSGSGSGSSPASGGNAAHDPAKARRTRWIAIAAAVAVLALAAQGIWSRHDAHAALERDAAHASQMSVEVVLPQKSSAGVDLVLPGNVQAFLDTPIYARTNGYLKKWYADIGAHVKNGQLLAEIDTPEVDDQLRAARADLANAEANYALAKSTADRWTDMLKSKSVSKQETDEKVGDMLAKKATLNAASFNVARLEKTQSFQRVYAPFDGIVTARNVDVGALIDAGSSGGPAKELFHVAQANRLRVYVNVPQAYAQQVRARQSAYLTLTETPARHYPGTVARTAGAVDAQQRTMLVEVDVDNRDGELLPGAYAQVHFALGTGAAPYTLPGNALLFRPDGVKVATVDARHKVKLLPVSLGTDFGTRVAIVSGLNGREQVILNPQDSIVDGAPVRIVPRKAEGGGGAEGAAGAAGAAATGAAASSAAALGGGQPAARTQS</sequence>
<reference evidence="8" key="1">
    <citation type="submission" date="2017-04" db="EMBL/GenBank/DDBJ databases">
        <authorList>
            <person name="Varghese N."/>
            <person name="Submissions S."/>
        </authorList>
    </citation>
    <scope>NUCLEOTIDE SEQUENCE [LARGE SCALE GENOMIC DNA]</scope>
    <source>
        <strain evidence="8">LMG 29540</strain>
    </source>
</reference>
<dbReference type="SUPFAM" id="SSF111369">
    <property type="entry name" value="HlyD-like secretion proteins"/>
    <property type="match status" value="1"/>
</dbReference>
<dbReference type="Pfam" id="PF25954">
    <property type="entry name" value="Beta-barrel_RND_2"/>
    <property type="match status" value="1"/>
</dbReference>
<gene>
    <name evidence="7" type="ORF">SAMN06265784_103341</name>
</gene>
<dbReference type="Gene3D" id="2.40.50.100">
    <property type="match status" value="1"/>
</dbReference>
<feature type="domain" description="Multidrug resistance protein MdtA-like barrel-sandwich hybrid" evidence="5">
    <location>
        <begin position="104"/>
        <end position="236"/>
    </location>
</feature>
<organism evidence="7 8">
    <name type="scientific">Paraburkholderia susongensis</name>
    <dbReference type="NCBI Taxonomy" id="1515439"/>
    <lineage>
        <taxon>Bacteria</taxon>
        <taxon>Pseudomonadati</taxon>
        <taxon>Pseudomonadota</taxon>
        <taxon>Betaproteobacteria</taxon>
        <taxon>Burkholderiales</taxon>
        <taxon>Burkholderiaceae</taxon>
        <taxon>Paraburkholderia</taxon>
    </lineage>
</organism>
<dbReference type="Gene3D" id="1.10.287.470">
    <property type="entry name" value="Helix hairpin bin"/>
    <property type="match status" value="1"/>
</dbReference>
<evidence type="ECO:0000313" key="7">
    <source>
        <dbReference type="EMBL" id="SMG35565.1"/>
    </source>
</evidence>
<dbReference type="AlphaFoldDB" id="A0A1X7K3Q4"/>
<proteinExistence type="inferred from homology"/>
<accession>A0A1X7K3Q4</accession>
<evidence type="ECO:0000259" key="5">
    <source>
        <dbReference type="Pfam" id="PF25917"/>
    </source>
</evidence>